<keyword evidence="2" id="KW-1185">Reference proteome</keyword>
<dbReference type="InterPro" id="IPR011060">
    <property type="entry name" value="RibuloseP-bd_barrel"/>
</dbReference>
<proteinExistence type="predicted"/>
<sequence>MNLKTFVKVGNVSNLSDARYCAGFGVNMIGFNLDSNQEDAIDTTTAHEIMGWVAGVDFVMEYGSMALDQIDAVHDSENPAYIQVDTVAVANQLTELSYKVIFRLTESHIDQTGLLDQLSPQVKFVLVESESDYDHIKSQIGSIKILRGYDLTPDNIGEIVDTAAYYGIGLLGSHEEKPGFKDYDELADILEVLEID</sequence>
<accession>A0ABY6CM11</accession>
<organism evidence="1 2">
    <name type="scientific">Reichenbachiella agarivorans</name>
    <dbReference type="NCBI Taxonomy" id="2979464"/>
    <lineage>
        <taxon>Bacteria</taxon>
        <taxon>Pseudomonadati</taxon>
        <taxon>Bacteroidota</taxon>
        <taxon>Cytophagia</taxon>
        <taxon>Cytophagales</taxon>
        <taxon>Reichenbachiellaceae</taxon>
        <taxon>Reichenbachiella</taxon>
    </lineage>
</organism>
<dbReference type="EMBL" id="CP106679">
    <property type="protein sequence ID" value="UXP31536.1"/>
    <property type="molecule type" value="Genomic_DNA"/>
</dbReference>
<reference evidence="1" key="1">
    <citation type="submission" date="2022-09" db="EMBL/GenBank/DDBJ databases">
        <title>Comparative genomics and taxonomic characterization of three novel marine species of genus Reichenbachiella exhibiting antioxidant and polysaccharide degradation activities.</title>
        <authorList>
            <person name="Muhammad N."/>
            <person name="Lee Y.-J."/>
            <person name="Ko J."/>
            <person name="Kim S.-G."/>
        </authorList>
    </citation>
    <scope>NUCLEOTIDE SEQUENCE</scope>
    <source>
        <strain evidence="1">BKB1-1</strain>
    </source>
</reference>
<dbReference type="RefSeq" id="WP_262308975.1">
    <property type="nucleotide sequence ID" value="NZ_CP106679.1"/>
</dbReference>
<evidence type="ECO:0000313" key="2">
    <source>
        <dbReference type="Proteomes" id="UP001065174"/>
    </source>
</evidence>
<dbReference type="Gene3D" id="3.20.20.70">
    <property type="entry name" value="Aldolase class I"/>
    <property type="match status" value="1"/>
</dbReference>
<name>A0ABY6CM11_9BACT</name>
<dbReference type="InterPro" id="IPR013785">
    <property type="entry name" value="Aldolase_TIM"/>
</dbReference>
<dbReference type="SUPFAM" id="SSF51366">
    <property type="entry name" value="Ribulose-phoshate binding barrel"/>
    <property type="match status" value="1"/>
</dbReference>
<gene>
    <name evidence="1" type="ORF">N6H18_14385</name>
</gene>
<evidence type="ECO:0000313" key="1">
    <source>
        <dbReference type="EMBL" id="UXP31536.1"/>
    </source>
</evidence>
<protein>
    <recommendedName>
        <fullName evidence="3">Phosphoribosylanthranilate isomerase</fullName>
    </recommendedName>
</protein>
<dbReference type="Proteomes" id="UP001065174">
    <property type="component" value="Chromosome"/>
</dbReference>
<evidence type="ECO:0008006" key="3">
    <source>
        <dbReference type="Google" id="ProtNLM"/>
    </source>
</evidence>